<dbReference type="Pfam" id="PF01399">
    <property type="entry name" value="PCI"/>
    <property type="match status" value="1"/>
</dbReference>
<dbReference type="SUPFAM" id="SSF46785">
    <property type="entry name" value="Winged helix' DNA-binding domain"/>
    <property type="match status" value="1"/>
</dbReference>
<evidence type="ECO:0000256" key="2">
    <source>
        <dbReference type="ARBA" id="ARBA00022942"/>
    </source>
</evidence>
<proteinExistence type="inferred from homology"/>
<keyword evidence="6" id="KW-1185">Reference proteome</keyword>
<dbReference type="Proteomes" id="UP000708148">
    <property type="component" value="Unassembled WGS sequence"/>
</dbReference>
<feature type="domain" description="PCI" evidence="4">
    <location>
        <begin position="251"/>
        <end position="429"/>
    </location>
</feature>
<dbReference type="PROSITE" id="PS50250">
    <property type="entry name" value="PCI"/>
    <property type="match status" value="1"/>
</dbReference>
<dbReference type="GO" id="GO:0006511">
    <property type="term" value="P:ubiquitin-dependent protein catabolic process"/>
    <property type="evidence" value="ECO:0007669"/>
    <property type="project" value="TreeGrafter"/>
</dbReference>
<sequence length="498" mass="55880">MAKGPASAATKPSAKDADPQPSGAEDAGKEAPTTLDRLRGVVAMIADGVKQKDTRLVMGRVLRETASRRSELTVEILTSFVEETLPAGTDARAVMLDKLAQVQESMQVDSEEQGGAASATHATGVLPEVEMYCYLVVLMFLVSGGHFRLAKQLADVAVAALGLYNRRTLDFIAAKVYFYYSWSYECLDRLASIRSTLLQRLQTAVLQHDEIGQETILNLLLRNYLHYSLYDQAEKLRSKSPEPTRSNNQICRYLYYWGRIRAVQLEYTDARDSLQQAMRKAPIVAHGFRITVSKWLVLVSLLLGEIPEMLEFTQQGMKKALHPYFQLAGSVRSGDLSMFRSVAQQYGEQFQLDKTHNLIVRLHHNVLRIGLRRINLAYSRISLKDVAEKLGLSTDEDLERIVAKAIRDGGVDAIIDHESQCLKSVEVADVYSTSEPQKAFHARVAFCLDVHNEAVKAMRFEPDAHKKLVEDAEARKERLAQEQELAKAMQEEEDDDAF</sequence>
<dbReference type="PANTHER" id="PTHR10758:SF2">
    <property type="entry name" value="26S PROTEASOME NON-ATPASE REGULATORY SUBUNIT 3"/>
    <property type="match status" value="1"/>
</dbReference>
<dbReference type="InterPro" id="IPR000717">
    <property type="entry name" value="PCI_dom"/>
</dbReference>
<dbReference type="InterPro" id="IPR057985">
    <property type="entry name" value="TPR_PSMD3_N"/>
</dbReference>
<dbReference type="InterPro" id="IPR050756">
    <property type="entry name" value="CSN3"/>
</dbReference>
<dbReference type="GO" id="GO:0030234">
    <property type="term" value="F:enzyme regulator activity"/>
    <property type="evidence" value="ECO:0007669"/>
    <property type="project" value="InterPro"/>
</dbReference>
<dbReference type="PANTHER" id="PTHR10758">
    <property type="entry name" value="26S PROTEASOME NON-ATPASE REGULATORY SUBUNIT 3/COP9 SIGNALOSOME COMPLEX SUBUNIT 3"/>
    <property type="match status" value="1"/>
</dbReference>
<keyword evidence="2" id="KW-0647">Proteasome</keyword>
<dbReference type="SMART" id="SM00753">
    <property type="entry name" value="PAM"/>
    <property type="match status" value="1"/>
</dbReference>
<comment type="caution">
    <text evidence="5">The sequence shown here is derived from an EMBL/GenBank/DDBJ whole genome shotgun (WGS) entry which is preliminary data.</text>
</comment>
<dbReference type="GO" id="GO:0042176">
    <property type="term" value="P:regulation of protein catabolic process"/>
    <property type="evidence" value="ECO:0007669"/>
    <property type="project" value="InterPro"/>
</dbReference>
<gene>
    <name evidence="5" type="ORF">OSTQU699_LOCUS6380</name>
</gene>
<evidence type="ECO:0000313" key="5">
    <source>
        <dbReference type="EMBL" id="CAD7701021.1"/>
    </source>
</evidence>
<reference evidence="5" key="1">
    <citation type="submission" date="2020-12" db="EMBL/GenBank/DDBJ databases">
        <authorList>
            <person name="Iha C."/>
        </authorList>
    </citation>
    <scope>NUCLEOTIDE SEQUENCE</scope>
</reference>
<protein>
    <recommendedName>
        <fullName evidence="4">PCI domain-containing protein</fullName>
    </recommendedName>
</protein>
<dbReference type="InterPro" id="IPR036390">
    <property type="entry name" value="WH_DNA-bd_sf"/>
</dbReference>
<evidence type="ECO:0000313" key="6">
    <source>
        <dbReference type="Proteomes" id="UP000708148"/>
    </source>
</evidence>
<accession>A0A8S1J1G2</accession>
<dbReference type="Pfam" id="PF25573">
    <property type="entry name" value="TPR_PSMD3_N"/>
    <property type="match status" value="1"/>
</dbReference>
<dbReference type="InterPro" id="IPR013586">
    <property type="entry name" value="PSMD3_C"/>
</dbReference>
<dbReference type="OrthoDB" id="1713558at2759"/>
<evidence type="ECO:0000256" key="3">
    <source>
        <dbReference type="SAM" id="MobiDB-lite"/>
    </source>
</evidence>
<feature type="region of interest" description="Disordered" evidence="3">
    <location>
        <begin position="1"/>
        <end position="33"/>
    </location>
</feature>
<dbReference type="SMART" id="SM00088">
    <property type="entry name" value="PINT"/>
    <property type="match status" value="1"/>
</dbReference>
<comment type="similarity">
    <text evidence="1">Belongs to the proteasome subunit S3 family.</text>
</comment>
<dbReference type="AlphaFoldDB" id="A0A8S1J1G2"/>
<dbReference type="EMBL" id="CAJHUC010001408">
    <property type="protein sequence ID" value="CAD7701021.1"/>
    <property type="molecule type" value="Genomic_DNA"/>
</dbReference>
<dbReference type="Gene3D" id="1.25.40.570">
    <property type="match status" value="1"/>
</dbReference>
<dbReference type="GO" id="GO:0008541">
    <property type="term" value="C:proteasome regulatory particle, lid subcomplex"/>
    <property type="evidence" value="ECO:0007669"/>
    <property type="project" value="TreeGrafter"/>
</dbReference>
<organism evidence="5 6">
    <name type="scientific">Ostreobium quekettii</name>
    <dbReference type="NCBI Taxonomy" id="121088"/>
    <lineage>
        <taxon>Eukaryota</taxon>
        <taxon>Viridiplantae</taxon>
        <taxon>Chlorophyta</taxon>
        <taxon>core chlorophytes</taxon>
        <taxon>Ulvophyceae</taxon>
        <taxon>TCBD clade</taxon>
        <taxon>Bryopsidales</taxon>
        <taxon>Ostreobineae</taxon>
        <taxon>Ostreobiaceae</taxon>
        <taxon>Ostreobium</taxon>
    </lineage>
</organism>
<name>A0A8S1J1G2_9CHLO</name>
<evidence type="ECO:0000259" key="4">
    <source>
        <dbReference type="PROSITE" id="PS50250"/>
    </source>
</evidence>
<dbReference type="Pfam" id="PF08375">
    <property type="entry name" value="Rpn3_C"/>
    <property type="match status" value="1"/>
</dbReference>
<evidence type="ECO:0000256" key="1">
    <source>
        <dbReference type="ARBA" id="ARBA00007912"/>
    </source>
</evidence>